<dbReference type="EMBL" id="JBHMAR010000001">
    <property type="protein sequence ID" value="MFB9733948.1"/>
    <property type="molecule type" value="Genomic_DNA"/>
</dbReference>
<protein>
    <submittedName>
        <fullName evidence="4">Glycoside hydrolase family 15 protein</fullName>
    </submittedName>
</protein>
<dbReference type="Pfam" id="PF00723">
    <property type="entry name" value="Glyco_hydro_15"/>
    <property type="match status" value="1"/>
</dbReference>
<feature type="compositionally biased region" description="Low complexity" evidence="1">
    <location>
        <begin position="615"/>
        <end position="627"/>
    </location>
</feature>
<evidence type="ECO:0000259" key="2">
    <source>
        <dbReference type="Pfam" id="PF00723"/>
    </source>
</evidence>
<dbReference type="GO" id="GO:0016787">
    <property type="term" value="F:hydrolase activity"/>
    <property type="evidence" value="ECO:0007669"/>
    <property type="project" value="UniProtKB-KW"/>
</dbReference>
<accession>A0ABV5V8G3</accession>
<dbReference type="InterPro" id="IPR045582">
    <property type="entry name" value="Trehalase-like_N"/>
</dbReference>
<evidence type="ECO:0000259" key="3">
    <source>
        <dbReference type="Pfam" id="PF19291"/>
    </source>
</evidence>
<gene>
    <name evidence="4" type="ORF">ACFFRO_02100</name>
</gene>
<feature type="compositionally biased region" description="Low complexity" evidence="1">
    <location>
        <begin position="595"/>
        <end position="607"/>
    </location>
</feature>
<comment type="caution">
    <text evidence="4">The sequence shown here is derived from an EMBL/GenBank/DDBJ whole genome shotgun (WGS) entry which is preliminary data.</text>
</comment>
<feature type="domain" description="GH15-like" evidence="2">
    <location>
        <begin position="228"/>
        <end position="590"/>
    </location>
</feature>
<dbReference type="InterPro" id="IPR012341">
    <property type="entry name" value="6hp_glycosidase-like_sf"/>
</dbReference>
<keyword evidence="5" id="KW-1185">Reference proteome</keyword>
<dbReference type="Proteomes" id="UP001589703">
    <property type="component" value="Unassembled WGS sequence"/>
</dbReference>
<keyword evidence="4" id="KW-0378">Hydrolase</keyword>
<proteinExistence type="predicted"/>
<dbReference type="SUPFAM" id="SSF48208">
    <property type="entry name" value="Six-hairpin glycosidases"/>
    <property type="match status" value="1"/>
</dbReference>
<feature type="domain" description="Trehalase-like N-terminal" evidence="3">
    <location>
        <begin position="2"/>
        <end position="126"/>
    </location>
</feature>
<dbReference type="PANTHER" id="PTHR31616:SF0">
    <property type="entry name" value="GLUCAN 1,4-ALPHA-GLUCOSIDASE"/>
    <property type="match status" value="1"/>
</dbReference>
<dbReference type="Pfam" id="PF19291">
    <property type="entry name" value="TREH_N"/>
    <property type="match status" value="1"/>
</dbReference>
<dbReference type="InterPro" id="IPR011613">
    <property type="entry name" value="GH15-like"/>
</dbReference>
<dbReference type="RefSeq" id="WP_385857894.1">
    <property type="nucleotide sequence ID" value="NZ_JBHMAR010000001.1"/>
</dbReference>
<dbReference type="PANTHER" id="PTHR31616">
    <property type="entry name" value="TREHALASE"/>
    <property type="match status" value="1"/>
</dbReference>
<evidence type="ECO:0000256" key="1">
    <source>
        <dbReference type="SAM" id="MobiDB-lite"/>
    </source>
</evidence>
<organism evidence="4 5">
    <name type="scientific">Streptomyces thermocoprophilus</name>
    <dbReference type="NCBI Taxonomy" id="78356"/>
    <lineage>
        <taxon>Bacteria</taxon>
        <taxon>Bacillati</taxon>
        <taxon>Actinomycetota</taxon>
        <taxon>Actinomycetes</taxon>
        <taxon>Kitasatosporales</taxon>
        <taxon>Streptomycetaceae</taxon>
        <taxon>Streptomyces</taxon>
    </lineage>
</organism>
<name>A0ABV5V8G3_9ACTN</name>
<sequence>MSSPIEDYALLSDLETAAMVGRDGSVDWLCMPRFDSPACLAALLGTRDNGLWRIAPAGAGRCTRRAYRPDTLVLDSEWETGGGAVRVTDFMPPRAQFPCLIRVVEGLRGAVPVRSELRLRFHQGRVVPWIRDTGPGVLAVAGPDAVWLSTDTPVPDTGGPVPGGDDGSTVLDFTVHAGQRLALTLAWSPSHLPRPPAALDVPAETALKETCGFWRSWTAQCRYTGPWRDAVVRSLITLKALTYAPTGGIVAAPTTSLPGRIGGDRNWDYRYCWLRDSTLTLSCLLRSGYREEATAWLDWLLRAIAGDPTDLQTVYGVGGQRLLPESEAPWLPGYEQSRPVRFGNSAAGQYQLDVYGEVLDTLWLSLRMGIPMPARVWGVVETLMGHLGRHWADPDQGLWQTRGPRQQFVHSKVMAWVAADRAVRMARHLGRDGPSGAWRALRDHIHREVCRRGFDPGLGAFVQSYGSSVLDASALLMPALGFLPAHDPRVQGTVRAAAALDEGGFLHRYTAGDGARDGTAGREGTFVSCSLWFADALAATGRLHEARDVFERVLAIRNDVGLLAEQWDPVAGRQLGNAPQAFSHLALIGTAFALSSAPSRSPRSPAASDRRRSGSPRAPRSAARTPP</sequence>
<feature type="region of interest" description="Disordered" evidence="1">
    <location>
        <begin position="595"/>
        <end position="627"/>
    </location>
</feature>
<dbReference type="Gene3D" id="1.50.10.10">
    <property type="match status" value="1"/>
</dbReference>
<dbReference type="InterPro" id="IPR008928">
    <property type="entry name" value="6-hairpin_glycosidase_sf"/>
</dbReference>
<evidence type="ECO:0000313" key="5">
    <source>
        <dbReference type="Proteomes" id="UP001589703"/>
    </source>
</evidence>
<reference evidence="4 5" key="1">
    <citation type="submission" date="2024-09" db="EMBL/GenBank/DDBJ databases">
        <authorList>
            <person name="Sun Q."/>
            <person name="Mori K."/>
        </authorList>
    </citation>
    <scope>NUCLEOTIDE SEQUENCE [LARGE SCALE GENOMIC DNA]</scope>
    <source>
        <strain evidence="4 5">JCM 10918</strain>
    </source>
</reference>
<evidence type="ECO:0000313" key="4">
    <source>
        <dbReference type="EMBL" id="MFB9733948.1"/>
    </source>
</evidence>